<dbReference type="InterPro" id="IPR032812">
    <property type="entry name" value="SbsA_Ig"/>
</dbReference>
<accession>A0A839JV93</accession>
<evidence type="ECO:0000259" key="2">
    <source>
        <dbReference type="Pfam" id="PF13205"/>
    </source>
</evidence>
<evidence type="ECO:0000313" key="3">
    <source>
        <dbReference type="EMBL" id="MBB2181316.1"/>
    </source>
</evidence>
<feature type="domain" description="SbsA Ig-like" evidence="2">
    <location>
        <begin position="33"/>
        <end position="112"/>
    </location>
</feature>
<keyword evidence="1" id="KW-0732">Signal</keyword>
<dbReference type="InterPro" id="IPR014755">
    <property type="entry name" value="Cu-Rt/internalin_Ig-like"/>
</dbReference>
<keyword evidence="4" id="KW-1185">Reference proteome</keyword>
<dbReference type="RefSeq" id="WP_228351095.1">
    <property type="nucleotide sequence ID" value="NZ_JACEGA010000001.1"/>
</dbReference>
<name>A0A839JV93_9FIRM</name>
<sequence>MAPRYITIENVVGSGKSRVKQNLKFKTGNFVWRIKFTTALNPATVNNRNLYVTTMNQTPLLTNIRYDSVNKYIEVEPLEPYEKNESYLLHVTTNVKSKYGQKLPNEITLQFKV</sequence>
<dbReference type="Gene3D" id="2.60.40.1220">
    <property type="match status" value="1"/>
</dbReference>
<protein>
    <submittedName>
        <fullName evidence="3">Ig-like domain-containing protein</fullName>
    </submittedName>
</protein>
<organism evidence="3 4">
    <name type="scientific">Variimorphobacter saccharofermentans</name>
    <dbReference type="NCBI Taxonomy" id="2755051"/>
    <lineage>
        <taxon>Bacteria</taxon>
        <taxon>Bacillati</taxon>
        <taxon>Bacillota</taxon>
        <taxon>Clostridia</taxon>
        <taxon>Lachnospirales</taxon>
        <taxon>Lachnospiraceae</taxon>
        <taxon>Variimorphobacter</taxon>
    </lineage>
</organism>
<comment type="caution">
    <text evidence="3">The sequence shown here is derived from an EMBL/GenBank/DDBJ whole genome shotgun (WGS) entry which is preliminary data.</text>
</comment>
<proteinExistence type="predicted"/>
<dbReference type="EMBL" id="JACEGA010000001">
    <property type="protein sequence ID" value="MBB2181316.1"/>
    <property type="molecule type" value="Genomic_DNA"/>
</dbReference>
<evidence type="ECO:0000256" key="1">
    <source>
        <dbReference type="ARBA" id="ARBA00022729"/>
    </source>
</evidence>
<evidence type="ECO:0000313" key="4">
    <source>
        <dbReference type="Proteomes" id="UP000574276"/>
    </source>
</evidence>
<dbReference type="Proteomes" id="UP000574276">
    <property type="component" value="Unassembled WGS sequence"/>
</dbReference>
<reference evidence="3 4" key="1">
    <citation type="submission" date="2020-07" db="EMBL/GenBank/DDBJ databases">
        <title>Characterization and genome sequencing of isolate MD1, a novel member within the family Lachnospiraceae.</title>
        <authorList>
            <person name="Rettenmaier R."/>
            <person name="Di Bello L."/>
            <person name="Zinser C."/>
            <person name="Scheitz K."/>
            <person name="Liebl W."/>
            <person name="Zverlov V."/>
        </authorList>
    </citation>
    <scope>NUCLEOTIDE SEQUENCE [LARGE SCALE GENOMIC DNA]</scope>
    <source>
        <strain evidence="3 4">MD1</strain>
    </source>
</reference>
<gene>
    <name evidence="3" type="ORF">H0486_00205</name>
</gene>
<dbReference type="AlphaFoldDB" id="A0A839JV93"/>
<dbReference type="Pfam" id="PF13205">
    <property type="entry name" value="Big_5"/>
    <property type="match status" value="1"/>
</dbReference>